<comment type="caution">
    <text evidence="1">The sequence shown here is derived from an EMBL/GenBank/DDBJ whole genome shotgun (WGS) entry which is preliminary data.</text>
</comment>
<reference evidence="1 2" key="1">
    <citation type="submission" date="2024-02" db="EMBL/GenBank/DDBJ databases">
        <title>de novo genome assembly of Solanum bulbocastanum strain 11H21.</title>
        <authorList>
            <person name="Hosaka A.J."/>
        </authorList>
    </citation>
    <scope>NUCLEOTIDE SEQUENCE [LARGE SCALE GENOMIC DNA]</scope>
    <source>
        <tissue evidence="1">Young leaves</tissue>
    </source>
</reference>
<gene>
    <name evidence="1" type="ORF">RDI58_011021</name>
</gene>
<evidence type="ECO:0000313" key="1">
    <source>
        <dbReference type="EMBL" id="KAK6791940.1"/>
    </source>
</evidence>
<name>A0AAN8TRN8_SOLBU</name>
<evidence type="ECO:0000313" key="2">
    <source>
        <dbReference type="Proteomes" id="UP001371456"/>
    </source>
</evidence>
<dbReference type="EMBL" id="JBANQN010000004">
    <property type="protein sequence ID" value="KAK6791940.1"/>
    <property type="molecule type" value="Genomic_DNA"/>
</dbReference>
<sequence length="15" mass="1739">MENCFPSKCMSCTEE</sequence>
<organism evidence="1 2">
    <name type="scientific">Solanum bulbocastanum</name>
    <name type="common">Wild potato</name>
    <dbReference type="NCBI Taxonomy" id="147425"/>
    <lineage>
        <taxon>Eukaryota</taxon>
        <taxon>Viridiplantae</taxon>
        <taxon>Streptophyta</taxon>
        <taxon>Embryophyta</taxon>
        <taxon>Tracheophyta</taxon>
        <taxon>Spermatophyta</taxon>
        <taxon>Magnoliopsida</taxon>
        <taxon>eudicotyledons</taxon>
        <taxon>Gunneridae</taxon>
        <taxon>Pentapetalae</taxon>
        <taxon>asterids</taxon>
        <taxon>lamiids</taxon>
        <taxon>Solanales</taxon>
        <taxon>Solanaceae</taxon>
        <taxon>Solanoideae</taxon>
        <taxon>Solaneae</taxon>
        <taxon>Solanum</taxon>
    </lineage>
</organism>
<keyword evidence="2" id="KW-1185">Reference proteome</keyword>
<protein>
    <submittedName>
        <fullName evidence="1">Uncharacterized protein</fullName>
    </submittedName>
</protein>
<proteinExistence type="predicted"/>
<accession>A0AAN8TRN8</accession>
<dbReference type="Proteomes" id="UP001371456">
    <property type="component" value="Unassembled WGS sequence"/>
</dbReference>